<name>A0AAV7UR80_PLEWA</name>
<feature type="domain" description="Myb/SANT-like DNA-binding" evidence="2">
    <location>
        <begin position="5"/>
        <end position="76"/>
    </location>
</feature>
<proteinExistence type="predicted"/>
<feature type="compositionally biased region" description="Polar residues" evidence="1">
    <location>
        <begin position="166"/>
        <end position="195"/>
    </location>
</feature>
<dbReference type="PANTHER" id="PTHR23098">
    <property type="entry name" value="AGAP001331-PA-RELATED"/>
    <property type="match status" value="1"/>
</dbReference>
<dbReference type="InterPro" id="IPR028002">
    <property type="entry name" value="Myb_DNA-bind_5"/>
</dbReference>
<dbReference type="PANTHER" id="PTHR23098:SF16">
    <property type="entry name" value="REGULATORY PROTEIN ZESTE"/>
    <property type="match status" value="1"/>
</dbReference>
<evidence type="ECO:0000256" key="1">
    <source>
        <dbReference type="SAM" id="MobiDB-lite"/>
    </source>
</evidence>
<sequence>MAPQRHPRFSEEELRVMVEEIVRVEPQLFGSQVQHTSIARMIELWRRIVDRVNAVGQHPRTRDDIRKRWNDLRGKVHSVVSRHQVAVQRTGGGPLPPLPQLTTWEEKVLAILHLEGLTGVAGGMDSGPLPNVTGQEVQDISSPPTEEAHSDDSSSAQLDQDDQPGPSGTSGQSVPLTLAQATTEPPPLGNTTRAPTQWAHPSVPRTRQAAVCSSLQGTQANPPPQENQGPGGSGSGHTVQGTEEQENRGTGRTAVRQGEDRPREPTLHEALFNIMGVYHHSQETMATVLANFQETQRLQEEHYLGIREELKSINTTLVTIVGVLQDLVNTRRDTVAQQGAPDTSLDDEQPSTSAGASGQEAPPQDHDTSTPPPADGEPPRKRSLRSRNKTENIAKTPARK</sequence>
<gene>
    <name evidence="3" type="ORF">NDU88_000869</name>
</gene>
<protein>
    <recommendedName>
        <fullName evidence="2">Myb/SANT-like DNA-binding domain-containing protein</fullName>
    </recommendedName>
</protein>
<dbReference type="GO" id="GO:0005634">
    <property type="term" value="C:nucleus"/>
    <property type="evidence" value="ECO:0007669"/>
    <property type="project" value="TreeGrafter"/>
</dbReference>
<accession>A0AAV7UR80</accession>
<dbReference type="Pfam" id="PF13873">
    <property type="entry name" value="Myb_DNA-bind_5"/>
    <property type="match status" value="1"/>
</dbReference>
<dbReference type="EMBL" id="JANPWB010000004">
    <property type="protein sequence ID" value="KAJ1191553.1"/>
    <property type="molecule type" value="Genomic_DNA"/>
</dbReference>
<feature type="compositionally biased region" description="Polar residues" evidence="1">
    <location>
        <begin position="132"/>
        <end position="144"/>
    </location>
</feature>
<feature type="compositionally biased region" description="Polar residues" evidence="1">
    <location>
        <begin position="211"/>
        <end position="220"/>
    </location>
</feature>
<organism evidence="3 4">
    <name type="scientific">Pleurodeles waltl</name>
    <name type="common">Iberian ribbed newt</name>
    <dbReference type="NCBI Taxonomy" id="8319"/>
    <lineage>
        <taxon>Eukaryota</taxon>
        <taxon>Metazoa</taxon>
        <taxon>Chordata</taxon>
        <taxon>Craniata</taxon>
        <taxon>Vertebrata</taxon>
        <taxon>Euteleostomi</taxon>
        <taxon>Amphibia</taxon>
        <taxon>Batrachia</taxon>
        <taxon>Caudata</taxon>
        <taxon>Salamandroidea</taxon>
        <taxon>Salamandridae</taxon>
        <taxon>Pleurodelinae</taxon>
        <taxon>Pleurodeles</taxon>
    </lineage>
</organism>
<evidence type="ECO:0000313" key="3">
    <source>
        <dbReference type="EMBL" id="KAJ1191553.1"/>
    </source>
</evidence>
<reference evidence="3" key="1">
    <citation type="journal article" date="2022" name="bioRxiv">
        <title>Sequencing and chromosome-scale assembly of the giantPleurodeles waltlgenome.</title>
        <authorList>
            <person name="Brown T."/>
            <person name="Elewa A."/>
            <person name="Iarovenko S."/>
            <person name="Subramanian E."/>
            <person name="Araus A.J."/>
            <person name="Petzold A."/>
            <person name="Susuki M."/>
            <person name="Suzuki K.-i.T."/>
            <person name="Hayashi T."/>
            <person name="Toyoda A."/>
            <person name="Oliveira C."/>
            <person name="Osipova E."/>
            <person name="Leigh N.D."/>
            <person name="Simon A."/>
            <person name="Yun M.H."/>
        </authorList>
    </citation>
    <scope>NUCLEOTIDE SEQUENCE</scope>
    <source>
        <strain evidence="3">20211129_DDA</strain>
        <tissue evidence="3">Liver</tissue>
    </source>
</reference>
<evidence type="ECO:0000259" key="2">
    <source>
        <dbReference type="Pfam" id="PF13873"/>
    </source>
</evidence>
<keyword evidence="4" id="KW-1185">Reference proteome</keyword>
<feature type="region of interest" description="Disordered" evidence="1">
    <location>
        <begin position="334"/>
        <end position="400"/>
    </location>
</feature>
<dbReference type="Proteomes" id="UP001066276">
    <property type="component" value="Chromosome 2_2"/>
</dbReference>
<comment type="caution">
    <text evidence="3">The sequence shown here is derived from an EMBL/GenBank/DDBJ whole genome shotgun (WGS) entry which is preliminary data.</text>
</comment>
<evidence type="ECO:0000313" key="4">
    <source>
        <dbReference type="Proteomes" id="UP001066276"/>
    </source>
</evidence>
<dbReference type="AlphaFoldDB" id="A0AAV7UR80"/>
<feature type="region of interest" description="Disordered" evidence="1">
    <location>
        <begin position="122"/>
        <end position="264"/>
    </location>
</feature>